<comment type="function">
    <text evidence="11">Subunit R is required for both nuclease and ATPase activities, but not for modification.</text>
</comment>
<name>A0A1A9QBD0_9MOLU</name>
<dbReference type="InterPro" id="IPR014001">
    <property type="entry name" value="Helicase_ATP-bd"/>
</dbReference>
<evidence type="ECO:0000256" key="7">
    <source>
        <dbReference type="ARBA" id="ARBA00022759"/>
    </source>
</evidence>
<comment type="caution">
    <text evidence="14">The sequence shown here is derived from an EMBL/GenBank/DDBJ whole genome shotgun (WGS) entry which is preliminary data.</text>
</comment>
<dbReference type="InterPro" id="IPR007409">
    <property type="entry name" value="Restrct_endonuc_type1_HsdR_N"/>
</dbReference>
<feature type="domain" description="Helicase ATP-binding" evidence="13">
    <location>
        <begin position="317"/>
        <end position="462"/>
    </location>
</feature>
<dbReference type="GO" id="GO:0005524">
    <property type="term" value="F:ATP binding"/>
    <property type="evidence" value="ECO:0007669"/>
    <property type="project" value="UniProtKB-KW"/>
</dbReference>
<dbReference type="PANTHER" id="PTHR30195">
    <property type="entry name" value="TYPE I SITE-SPECIFIC DEOXYRIBONUCLEASE PROTEIN SUBUNIT M AND R"/>
    <property type="match status" value="1"/>
</dbReference>
<dbReference type="AlphaFoldDB" id="A0A1A9QBD0"/>
<dbReference type="REBASE" id="159368">
    <property type="entry name" value="MhaP01ORF5380P"/>
</dbReference>
<evidence type="ECO:0000256" key="3">
    <source>
        <dbReference type="ARBA" id="ARBA00011296"/>
    </source>
</evidence>
<dbReference type="SMART" id="SM00487">
    <property type="entry name" value="DEXDc"/>
    <property type="match status" value="1"/>
</dbReference>
<dbReference type="InterPro" id="IPR004473">
    <property type="entry name" value="Restrct_endonuc_typeI_HsdR"/>
</dbReference>
<dbReference type="InterPro" id="IPR040980">
    <property type="entry name" value="SWI2_SNF2"/>
</dbReference>
<dbReference type="NCBIfam" id="TIGR00348">
    <property type="entry name" value="hsdR"/>
    <property type="match status" value="1"/>
</dbReference>
<accession>A0A1A9QBD0</accession>
<dbReference type="PROSITE" id="PS51192">
    <property type="entry name" value="HELICASE_ATP_BIND_1"/>
    <property type="match status" value="1"/>
</dbReference>
<evidence type="ECO:0000256" key="1">
    <source>
        <dbReference type="ARBA" id="ARBA00000851"/>
    </source>
</evidence>
<dbReference type="Pfam" id="PF22679">
    <property type="entry name" value="T1R_D3-like"/>
    <property type="match status" value="1"/>
</dbReference>
<dbReference type="InterPro" id="IPR027417">
    <property type="entry name" value="P-loop_NTPase"/>
</dbReference>
<evidence type="ECO:0000256" key="4">
    <source>
        <dbReference type="ARBA" id="ARBA00022722"/>
    </source>
</evidence>
<evidence type="ECO:0000256" key="6">
    <source>
        <dbReference type="ARBA" id="ARBA00022747"/>
    </source>
</evidence>
<dbReference type="CDD" id="cd18030">
    <property type="entry name" value="DEXHc_RE_I_HsdR"/>
    <property type="match status" value="1"/>
</dbReference>
<dbReference type="CDD" id="cd18800">
    <property type="entry name" value="SF2_C_EcoR124I-like"/>
    <property type="match status" value="1"/>
</dbReference>
<evidence type="ECO:0000259" key="13">
    <source>
        <dbReference type="PROSITE" id="PS51192"/>
    </source>
</evidence>
<evidence type="ECO:0000256" key="2">
    <source>
        <dbReference type="ARBA" id="ARBA00008598"/>
    </source>
</evidence>
<reference evidence="15" key="1">
    <citation type="submission" date="2016-04" db="EMBL/GenBank/DDBJ databases">
        <authorList>
            <person name="Quiroz-Castaneda R.E."/>
            <person name="Martinez-Ocampo F."/>
        </authorList>
    </citation>
    <scope>NUCLEOTIDE SEQUENCE [LARGE SCALE GENOMIC DNA]</scope>
    <source>
        <strain evidence="15">INIFAP01</strain>
    </source>
</reference>
<comment type="subunit">
    <text evidence="3 11">The type I restriction/modification system is composed of three polypeptides R, M and S.</text>
</comment>
<dbReference type="EMBL" id="LWUJ01000015">
    <property type="protein sequence ID" value="OAL09767.1"/>
    <property type="molecule type" value="Genomic_DNA"/>
</dbReference>
<keyword evidence="9 11" id="KW-0067">ATP-binding</keyword>
<dbReference type="RefSeq" id="WP_187150714.1">
    <property type="nucleotide sequence ID" value="NZ_LWUJ01000015.1"/>
</dbReference>
<evidence type="ECO:0000256" key="10">
    <source>
        <dbReference type="ARBA" id="ARBA00023125"/>
    </source>
</evidence>
<keyword evidence="15" id="KW-1185">Reference proteome</keyword>
<keyword evidence="4" id="KW-0540">Nuclease</keyword>
<evidence type="ECO:0000313" key="15">
    <source>
        <dbReference type="Proteomes" id="UP000077623"/>
    </source>
</evidence>
<dbReference type="SUPFAM" id="SSF52540">
    <property type="entry name" value="P-loop containing nucleoside triphosphate hydrolases"/>
    <property type="match status" value="2"/>
</dbReference>
<dbReference type="EC" id="3.1.21.3" evidence="11"/>
<protein>
    <recommendedName>
        <fullName evidence="11">Type I restriction enzyme endonuclease subunit</fullName>
        <shortName evidence="11">R protein</shortName>
        <ecNumber evidence="11">3.1.21.3</ecNumber>
    </recommendedName>
</protein>
<evidence type="ECO:0000256" key="8">
    <source>
        <dbReference type="ARBA" id="ARBA00022801"/>
    </source>
</evidence>
<dbReference type="InterPro" id="IPR022625">
    <property type="entry name" value="TypeI_RM_Rsu_C"/>
</dbReference>
<dbReference type="Pfam" id="PF12008">
    <property type="entry name" value="EcoR124_C"/>
    <property type="match status" value="1"/>
</dbReference>
<dbReference type="InterPro" id="IPR051268">
    <property type="entry name" value="Type-I_R_enzyme_R_subunit"/>
</dbReference>
<dbReference type="Gene3D" id="3.40.50.300">
    <property type="entry name" value="P-loop containing nucleotide triphosphate hydrolases"/>
    <property type="match status" value="2"/>
</dbReference>
<dbReference type="Gene3D" id="3.90.1570.50">
    <property type="match status" value="1"/>
</dbReference>
<evidence type="ECO:0000256" key="11">
    <source>
        <dbReference type="RuleBase" id="RU364115"/>
    </source>
</evidence>
<dbReference type="Proteomes" id="UP000077623">
    <property type="component" value="Unassembled WGS sequence"/>
</dbReference>
<dbReference type="GO" id="GO:0003677">
    <property type="term" value="F:DNA binding"/>
    <property type="evidence" value="ECO:0007669"/>
    <property type="project" value="UniProtKB-KW"/>
</dbReference>
<comment type="catalytic activity">
    <reaction evidence="1 11">
        <text>Endonucleolytic cleavage of DNA to give random double-stranded fragments with terminal 5'-phosphates, ATP is simultaneously hydrolyzed.</text>
        <dbReference type="EC" id="3.1.21.3"/>
    </reaction>
</comment>
<dbReference type="CDD" id="cd22332">
    <property type="entry name" value="HsdR_N"/>
    <property type="match status" value="1"/>
</dbReference>
<keyword evidence="5 11" id="KW-0547">Nucleotide-binding</keyword>
<keyword evidence="8 11" id="KW-0378">Hydrolase</keyword>
<evidence type="ECO:0000313" key="14">
    <source>
        <dbReference type="EMBL" id="OAL09767.1"/>
    </source>
</evidence>
<dbReference type="STRING" id="432608.A6V39_05380"/>
<sequence>MSDYIGRNILISTNENTVVSEYKADPQEKYFASEREAEESLINNLQEQGYEWVKIDNKKALENNLRKQIEKLNNLRKKEATEFKFTDNEWDWFFREYIAGEHISIEQKIESIQEDNVKILNRDDGSQKNIYLIDKDHVHNNYLQVINQYREKEGNHNCRYDVTILVNGFPLVHIELKKKDVDIKSAFDQIKRYQENSFFAGNGLFEYIQIFIISNTQDTKYYSSSTRLESINRSNKTEFKKNKSGFVFTNYWTSKKHEKIKNLEDFAKHFLNKKNLLNILTKYCVFTTYKKLVVMRPYQIDAVESIINRINLAINNKWEGKTKGGGFIWHATGSGKTLTSFKAAQLISKIGDIEKVLFVVDRKALDHQTVAEYQKYGGDLTTDAASTAILLSKLKDSKSKIIVTSINKLSRICKQNKDLEIFNKRVVLIFDECHRSQFGEMHNYITKAFKKYHIFGFTGTPIFTANSIDPDRKTTEHYFGDQLNAYTLVNAISDKNVLKFRLSYLEREGKMILDQKVDYVLEHFNDMTKNSKFNSILAADSIEEAIKYYDNFKKKLGKRDLKIASIFSPEEKHNEQLIRIINNYNEAFGTNFNIENFDNYRTSISKKVKDREIDLLIVADMFLTGFDAPTLNTLWLDKPKIRDHNLIQAFSRTNRIYDQIKDTGNIISFNNIKQAMDEALELFGYEENDKRIIIENNFNEQYEIYKREVEKLKKEFPLNKDCATTEEKKKFIMAWNSIEPQINKLSSYDEFKDQELINNEERDNYRGRYLKYAEEFKKPKKDNKAKEIEEEITISLSALDFIKHVEVNVDYILWLISKKESKEVIQRLVNASPDYRDKWDLIEEFIDGNKDSEDVHEAWRKFIENKMTMEVKEIIDEYKLTKPEEVQRVVKERNLEKINKGPWMEENMEKISLFDDGKYEKIKKLRDKLTLIIFKYRKIS</sequence>
<comment type="similarity">
    <text evidence="2 11">Belongs to the HsdR family.</text>
</comment>
<keyword evidence="12" id="KW-0175">Coiled coil</keyword>
<dbReference type="Pfam" id="PF18766">
    <property type="entry name" value="SWI2_SNF2"/>
    <property type="match status" value="1"/>
</dbReference>
<dbReference type="Pfam" id="PF04313">
    <property type="entry name" value="HSDR_N"/>
    <property type="match status" value="1"/>
</dbReference>
<proteinExistence type="inferred from homology"/>
<keyword evidence="10 11" id="KW-0238">DNA-binding</keyword>
<gene>
    <name evidence="14" type="ORF">A6V39_05380</name>
</gene>
<dbReference type="GO" id="GO:0009035">
    <property type="term" value="F:type I site-specific deoxyribonuclease activity"/>
    <property type="evidence" value="ECO:0007669"/>
    <property type="project" value="UniProtKB-EC"/>
</dbReference>
<dbReference type="GO" id="GO:0009307">
    <property type="term" value="P:DNA restriction-modification system"/>
    <property type="evidence" value="ECO:0007669"/>
    <property type="project" value="UniProtKB-KW"/>
</dbReference>
<keyword evidence="6 11" id="KW-0680">Restriction system</keyword>
<dbReference type="PANTHER" id="PTHR30195:SF16">
    <property type="entry name" value="TYPE I RESTRICTION ENZYME ENDONUCLEASE SUBUNIT"/>
    <property type="match status" value="1"/>
</dbReference>
<evidence type="ECO:0000256" key="12">
    <source>
        <dbReference type="SAM" id="Coils"/>
    </source>
</evidence>
<keyword evidence="7" id="KW-0255">Endonuclease</keyword>
<organism evidence="14 15">
    <name type="scientific">Candidatus Mycoplasma haematobovis</name>
    <dbReference type="NCBI Taxonomy" id="432608"/>
    <lineage>
        <taxon>Bacteria</taxon>
        <taxon>Bacillati</taxon>
        <taxon>Mycoplasmatota</taxon>
        <taxon>Mollicutes</taxon>
        <taxon>Mycoplasmataceae</taxon>
        <taxon>Mycoplasma</taxon>
    </lineage>
</organism>
<feature type="coiled-coil region" evidence="12">
    <location>
        <begin position="55"/>
        <end position="82"/>
    </location>
</feature>
<evidence type="ECO:0000256" key="5">
    <source>
        <dbReference type="ARBA" id="ARBA00022741"/>
    </source>
</evidence>
<dbReference type="Gene3D" id="1.20.58.910">
    <property type="match status" value="1"/>
</dbReference>
<evidence type="ECO:0000256" key="9">
    <source>
        <dbReference type="ARBA" id="ARBA00022840"/>
    </source>
</evidence>
<dbReference type="InterPro" id="IPR055180">
    <property type="entry name" value="HsdR_RecA-like_helicase_dom_2"/>
</dbReference>